<evidence type="ECO:0000256" key="6">
    <source>
        <dbReference type="ARBA" id="ARBA00023136"/>
    </source>
</evidence>
<comment type="catalytic activity">
    <reaction evidence="7">
        <text>2 GTP = 3',3'-c-di-GMP + 2 diphosphate</text>
        <dbReference type="Rhea" id="RHEA:24898"/>
        <dbReference type="ChEBI" id="CHEBI:33019"/>
        <dbReference type="ChEBI" id="CHEBI:37565"/>
        <dbReference type="ChEBI" id="CHEBI:58805"/>
        <dbReference type="EC" id="2.7.7.65"/>
    </reaction>
</comment>
<dbReference type="CDD" id="cd00130">
    <property type="entry name" value="PAS"/>
    <property type="match status" value="1"/>
</dbReference>
<feature type="transmembrane region" description="Helical" evidence="8">
    <location>
        <begin position="268"/>
        <end position="287"/>
    </location>
</feature>
<dbReference type="FunFam" id="3.30.70.270:FF:000001">
    <property type="entry name" value="Diguanylate cyclase domain protein"/>
    <property type="match status" value="1"/>
</dbReference>
<dbReference type="InterPro" id="IPR007895">
    <property type="entry name" value="MASE1"/>
</dbReference>
<evidence type="ECO:0000259" key="10">
    <source>
        <dbReference type="PROSITE" id="PS50113"/>
    </source>
</evidence>
<reference evidence="12 13" key="1">
    <citation type="submission" date="2020-08" db="EMBL/GenBank/DDBJ databases">
        <title>Genomic Encyclopedia of Type Strains, Phase IV (KMG-IV): sequencing the most valuable type-strain genomes for metagenomic binning, comparative biology and taxonomic classification.</title>
        <authorList>
            <person name="Goeker M."/>
        </authorList>
    </citation>
    <scope>NUCLEOTIDE SEQUENCE [LARGE SCALE GENOMIC DNA]</scope>
    <source>
        <strain evidence="12 13">DSM 100044</strain>
    </source>
</reference>
<feature type="transmembrane region" description="Helical" evidence="8">
    <location>
        <begin position="190"/>
        <end position="206"/>
    </location>
</feature>
<dbReference type="PANTHER" id="PTHR45138:SF9">
    <property type="entry name" value="DIGUANYLATE CYCLASE DGCM-RELATED"/>
    <property type="match status" value="1"/>
</dbReference>
<dbReference type="InterPro" id="IPR029787">
    <property type="entry name" value="Nucleotide_cyclase"/>
</dbReference>
<dbReference type="GO" id="GO:0006355">
    <property type="term" value="P:regulation of DNA-templated transcription"/>
    <property type="evidence" value="ECO:0007669"/>
    <property type="project" value="InterPro"/>
</dbReference>
<dbReference type="Gene3D" id="3.30.450.20">
    <property type="entry name" value="PAS domain"/>
    <property type="match status" value="1"/>
</dbReference>
<evidence type="ECO:0000259" key="9">
    <source>
        <dbReference type="PROSITE" id="PS50112"/>
    </source>
</evidence>
<dbReference type="SUPFAM" id="SSF55785">
    <property type="entry name" value="PYP-like sensor domain (PAS domain)"/>
    <property type="match status" value="1"/>
</dbReference>
<sequence length="583" mass="61418">MIRRPTILRLSLDFAGYFAAASAAVAATRLNGGVALIWLASALLLGRLGTAPRRHWPAILVTCALASALATSMFGVGPIAAPALALVNIGEAALTAWLLRRARSTDPFQSLDWLVRFVGAAGLLAPFLSALCGATIVHLATGGDWTSNALGWFVGHSLGTLTFAPLATFLMRNDLSRWRSEAGSHHTRETVLLLGLVLITSVGVFGQSRTPLLFLPLLPMILTTFRVGRFGAAASLVLLAVIGGGCTVAGVGPIALMPGVTGAKLQFFQFYLAATVLTILPVAADLARRNQLFRALRDSEARYRLLAETSTDIILNLDPDGCIRFISPSIRQLGGYEPSELIGRNAAILVAPGYRAAVAASHAATLRAGGQPVSLEYLGVARTGTTCWIETHARAIVTDTGEVDGIVSIVRDISARKALEEKLAADALTDPVTGLANRRAFLSIVDRQMAQGGATGCIALFDLDHFKRVNDGWGHAAGDQVLRTFAEVARRTLRSGDHVARIGGEEFAVLLPSSSIEQAELVCERLRQAVAATPTAHEGFSIRVTVSGGVAPLSGSGDEALRVADMALYRAKAAGRDQLALAA</sequence>
<dbReference type="PROSITE" id="PS50113">
    <property type="entry name" value="PAC"/>
    <property type="match status" value="1"/>
</dbReference>
<dbReference type="PROSITE" id="PS50112">
    <property type="entry name" value="PAS"/>
    <property type="match status" value="1"/>
</dbReference>
<gene>
    <name evidence="12" type="ORF">FHS94_003009</name>
</gene>
<organism evidence="12 13">
    <name type="scientific">Sphingomonas aerophila</name>
    <dbReference type="NCBI Taxonomy" id="1344948"/>
    <lineage>
        <taxon>Bacteria</taxon>
        <taxon>Pseudomonadati</taxon>
        <taxon>Pseudomonadota</taxon>
        <taxon>Alphaproteobacteria</taxon>
        <taxon>Sphingomonadales</taxon>
        <taxon>Sphingomonadaceae</taxon>
        <taxon>Sphingomonas</taxon>
    </lineage>
</organism>
<feature type="transmembrane region" description="Helical" evidence="8">
    <location>
        <begin position="111"/>
        <end position="137"/>
    </location>
</feature>
<dbReference type="InterPro" id="IPR035965">
    <property type="entry name" value="PAS-like_dom_sf"/>
</dbReference>
<dbReference type="AlphaFoldDB" id="A0A7W9EVB5"/>
<keyword evidence="4 8" id="KW-0812">Transmembrane</keyword>
<evidence type="ECO:0000256" key="8">
    <source>
        <dbReference type="SAM" id="Phobius"/>
    </source>
</evidence>
<evidence type="ECO:0000256" key="3">
    <source>
        <dbReference type="ARBA" id="ARBA00022475"/>
    </source>
</evidence>
<dbReference type="PROSITE" id="PS50887">
    <property type="entry name" value="GGDEF"/>
    <property type="match status" value="1"/>
</dbReference>
<dbReference type="GO" id="GO:0043709">
    <property type="term" value="P:cell adhesion involved in single-species biofilm formation"/>
    <property type="evidence" value="ECO:0007669"/>
    <property type="project" value="TreeGrafter"/>
</dbReference>
<feature type="transmembrane region" description="Helical" evidence="8">
    <location>
        <begin position="236"/>
        <end position="256"/>
    </location>
</feature>
<dbReference type="InterPro" id="IPR000160">
    <property type="entry name" value="GGDEF_dom"/>
</dbReference>
<feature type="transmembrane region" description="Helical" evidence="8">
    <location>
        <begin position="7"/>
        <end position="26"/>
    </location>
</feature>
<evidence type="ECO:0000256" key="4">
    <source>
        <dbReference type="ARBA" id="ARBA00022692"/>
    </source>
</evidence>
<keyword evidence="5 8" id="KW-1133">Transmembrane helix</keyword>
<name>A0A7W9EVB5_9SPHN</name>
<comment type="caution">
    <text evidence="12">The sequence shown here is derived from an EMBL/GenBank/DDBJ whole genome shotgun (WGS) entry which is preliminary data.</text>
</comment>
<dbReference type="EC" id="2.7.7.65" evidence="2"/>
<feature type="domain" description="PAC" evidence="10">
    <location>
        <begin position="373"/>
        <end position="425"/>
    </location>
</feature>
<feature type="transmembrane region" description="Helical" evidence="8">
    <location>
        <begin position="32"/>
        <end position="49"/>
    </location>
</feature>
<dbReference type="SUPFAM" id="SSF55073">
    <property type="entry name" value="Nucleotide cyclase"/>
    <property type="match status" value="1"/>
</dbReference>
<dbReference type="GO" id="GO:1902201">
    <property type="term" value="P:negative regulation of bacterial-type flagellum-dependent cell motility"/>
    <property type="evidence" value="ECO:0007669"/>
    <property type="project" value="TreeGrafter"/>
</dbReference>
<dbReference type="SMART" id="SM00267">
    <property type="entry name" value="GGDEF"/>
    <property type="match status" value="1"/>
</dbReference>
<dbReference type="Pfam" id="PF00989">
    <property type="entry name" value="PAS"/>
    <property type="match status" value="1"/>
</dbReference>
<evidence type="ECO:0000256" key="7">
    <source>
        <dbReference type="ARBA" id="ARBA00034247"/>
    </source>
</evidence>
<dbReference type="InterPro" id="IPR000014">
    <property type="entry name" value="PAS"/>
</dbReference>
<keyword evidence="3" id="KW-1003">Cell membrane</keyword>
<dbReference type="EMBL" id="JACIJK010000009">
    <property type="protein sequence ID" value="MBB5716149.1"/>
    <property type="molecule type" value="Genomic_DNA"/>
</dbReference>
<dbReference type="SMART" id="SM00091">
    <property type="entry name" value="PAS"/>
    <property type="match status" value="1"/>
</dbReference>
<dbReference type="GO" id="GO:0005886">
    <property type="term" value="C:plasma membrane"/>
    <property type="evidence" value="ECO:0007669"/>
    <property type="project" value="UniProtKB-SubCell"/>
</dbReference>
<evidence type="ECO:0000256" key="1">
    <source>
        <dbReference type="ARBA" id="ARBA00004651"/>
    </source>
</evidence>
<dbReference type="InterPro" id="IPR000700">
    <property type="entry name" value="PAS-assoc_C"/>
</dbReference>
<feature type="domain" description="GGDEF" evidence="11">
    <location>
        <begin position="454"/>
        <end position="583"/>
    </location>
</feature>
<dbReference type="InterPro" id="IPR050469">
    <property type="entry name" value="Diguanylate_Cyclase"/>
</dbReference>
<dbReference type="NCBIfam" id="TIGR00229">
    <property type="entry name" value="sensory_box"/>
    <property type="match status" value="1"/>
</dbReference>
<dbReference type="NCBIfam" id="TIGR00254">
    <property type="entry name" value="GGDEF"/>
    <property type="match status" value="1"/>
</dbReference>
<evidence type="ECO:0000256" key="5">
    <source>
        <dbReference type="ARBA" id="ARBA00022989"/>
    </source>
</evidence>
<dbReference type="RefSeq" id="WP_246348636.1">
    <property type="nucleotide sequence ID" value="NZ_JACIJK010000009.1"/>
</dbReference>
<dbReference type="InterPro" id="IPR001610">
    <property type="entry name" value="PAC"/>
</dbReference>
<evidence type="ECO:0000313" key="12">
    <source>
        <dbReference type="EMBL" id="MBB5716149.1"/>
    </source>
</evidence>
<dbReference type="GO" id="GO:0052621">
    <property type="term" value="F:diguanylate cyclase activity"/>
    <property type="evidence" value="ECO:0007669"/>
    <property type="project" value="UniProtKB-EC"/>
</dbReference>
<evidence type="ECO:0000256" key="2">
    <source>
        <dbReference type="ARBA" id="ARBA00012528"/>
    </source>
</evidence>
<dbReference type="Proteomes" id="UP000546200">
    <property type="component" value="Unassembled WGS sequence"/>
</dbReference>
<proteinExistence type="predicted"/>
<dbReference type="Pfam" id="PF00990">
    <property type="entry name" value="GGDEF"/>
    <property type="match status" value="1"/>
</dbReference>
<dbReference type="Pfam" id="PF05231">
    <property type="entry name" value="MASE1"/>
    <property type="match status" value="1"/>
</dbReference>
<feature type="domain" description="PAS" evidence="9">
    <location>
        <begin position="299"/>
        <end position="369"/>
    </location>
</feature>
<dbReference type="CDD" id="cd01949">
    <property type="entry name" value="GGDEF"/>
    <property type="match status" value="1"/>
</dbReference>
<dbReference type="PANTHER" id="PTHR45138">
    <property type="entry name" value="REGULATORY COMPONENTS OF SENSORY TRANSDUCTION SYSTEM"/>
    <property type="match status" value="1"/>
</dbReference>
<evidence type="ECO:0000259" key="11">
    <source>
        <dbReference type="PROSITE" id="PS50887"/>
    </source>
</evidence>
<dbReference type="SMART" id="SM00086">
    <property type="entry name" value="PAC"/>
    <property type="match status" value="1"/>
</dbReference>
<keyword evidence="13" id="KW-1185">Reference proteome</keyword>
<keyword evidence="6 8" id="KW-0472">Membrane</keyword>
<feature type="transmembrane region" description="Helical" evidence="8">
    <location>
        <begin position="149"/>
        <end position="170"/>
    </location>
</feature>
<dbReference type="InterPro" id="IPR043128">
    <property type="entry name" value="Rev_trsase/Diguanyl_cyclase"/>
</dbReference>
<feature type="transmembrane region" description="Helical" evidence="8">
    <location>
        <begin position="80"/>
        <end position="99"/>
    </location>
</feature>
<protein>
    <recommendedName>
        <fullName evidence="2">diguanylate cyclase</fullName>
        <ecNumber evidence="2">2.7.7.65</ecNumber>
    </recommendedName>
</protein>
<dbReference type="Gene3D" id="3.30.70.270">
    <property type="match status" value="1"/>
</dbReference>
<feature type="transmembrane region" description="Helical" evidence="8">
    <location>
        <begin position="56"/>
        <end position="74"/>
    </location>
</feature>
<evidence type="ECO:0000313" key="13">
    <source>
        <dbReference type="Proteomes" id="UP000546200"/>
    </source>
</evidence>
<accession>A0A7W9EVB5</accession>
<dbReference type="InterPro" id="IPR013767">
    <property type="entry name" value="PAS_fold"/>
</dbReference>
<comment type="subcellular location">
    <subcellularLocation>
        <location evidence="1">Cell membrane</location>
        <topology evidence="1">Multi-pass membrane protein</topology>
    </subcellularLocation>
</comment>